<feature type="region of interest" description="Disordered" evidence="6">
    <location>
        <begin position="55"/>
        <end position="150"/>
    </location>
</feature>
<evidence type="ECO:0000256" key="4">
    <source>
        <dbReference type="ARBA" id="ARBA00023273"/>
    </source>
</evidence>
<dbReference type="OrthoDB" id="8181742at2759"/>
<dbReference type="EMBL" id="OA882389">
    <property type="protein sequence ID" value="CAD7275071.1"/>
    <property type="molecule type" value="Genomic_DNA"/>
</dbReference>
<organism evidence="8">
    <name type="scientific">Notodromas monacha</name>
    <dbReference type="NCBI Taxonomy" id="399045"/>
    <lineage>
        <taxon>Eukaryota</taxon>
        <taxon>Metazoa</taxon>
        <taxon>Ecdysozoa</taxon>
        <taxon>Arthropoda</taxon>
        <taxon>Crustacea</taxon>
        <taxon>Oligostraca</taxon>
        <taxon>Ostracoda</taxon>
        <taxon>Podocopa</taxon>
        <taxon>Podocopida</taxon>
        <taxon>Cypridocopina</taxon>
        <taxon>Cypridoidea</taxon>
        <taxon>Cyprididae</taxon>
        <taxon>Notodromas</taxon>
    </lineage>
</organism>
<comment type="similarity">
    <text evidence="5">Belongs to the CIMIP2 family.</text>
</comment>
<evidence type="ECO:0000313" key="8">
    <source>
        <dbReference type="EMBL" id="CAD7275071.1"/>
    </source>
</evidence>
<evidence type="ECO:0000256" key="2">
    <source>
        <dbReference type="ARBA" id="ARBA00022490"/>
    </source>
</evidence>
<feature type="compositionally biased region" description="Polar residues" evidence="6">
    <location>
        <begin position="125"/>
        <end position="138"/>
    </location>
</feature>
<evidence type="ECO:0000259" key="7">
    <source>
        <dbReference type="Pfam" id="PF10629"/>
    </source>
</evidence>
<dbReference type="Pfam" id="PF10629">
    <property type="entry name" value="CMI2B-like"/>
    <property type="match status" value="1"/>
</dbReference>
<evidence type="ECO:0000313" key="9">
    <source>
        <dbReference type="Proteomes" id="UP000678499"/>
    </source>
</evidence>
<evidence type="ECO:0000256" key="3">
    <source>
        <dbReference type="ARBA" id="ARBA00023212"/>
    </source>
</evidence>
<comment type="subcellular location">
    <subcellularLocation>
        <location evidence="1">Cytoplasm</location>
        <location evidence="1">Cytoskeleton</location>
        <location evidence="1">Cilium axoneme</location>
    </subcellularLocation>
</comment>
<feature type="compositionally biased region" description="Polar residues" evidence="6">
    <location>
        <begin position="74"/>
        <end position="90"/>
    </location>
</feature>
<protein>
    <recommendedName>
        <fullName evidence="7">Ciliary microtubule inner protein 2A-C-like domain-containing protein</fullName>
    </recommendedName>
</protein>
<sequence>MIPESVMNGNYRATSKDPTPSWCNLTEYVPGYTGHCPGLRQVFGVTYGEATRKLIRQRRSQSAPGNRLRRSRESSGIPTSATTCFNVTTSSPPPPPPPWFPTNLVLLNAQSDSDDQRSTSSKSDGGSTPTGVPMTSRSVVKEAIIGYTGQ</sequence>
<accession>A0A7R9BGV1</accession>
<dbReference type="GO" id="GO:0005930">
    <property type="term" value="C:axoneme"/>
    <property type="evidence" value="ECO:0007669"/>
    <property type="project" value="UniProtKB-SubCell"/>
</dbReference>
<keyword evidence="2" id="KW-0963">Cytoplasm</keyword>
<dbReference type="EMBL" id="CAJPEX010000352">
    <property type="protein sequence ID" value="CAG0915223.1"/>
    <property type="molecule type" value="Genomic_DNA"/>
</dbReference>
<evidence type="ECO:0000256" key="6">
    <source>
        <dbReference type="SAM" id="MobiDB-lite"/>
    </source>
</evidence>
<name>A0A7R9BGV1_9CRUS</name>
<dbReference type="InterPro" id="IPR018902">
    <property type="entry name" value="CMI2A-C-like_dom"/>
</dbReference>
<feature type="compositionally biased region" description="Pro residues" evidence="6">
    <location>
        <begin position="91"/>
        <end position="100"/>
    </location>
</feature>
<gene>
    <name evidence="8" type="ORF">NMOB1V02_LOCUS2876</name>
</gene>
<evidence type="ECO:0000256" key="5">
    <source>
        <dbReference type="ARBA" id="ARBA00035661"/>
    </source>
</evidence>
<evidence type="ECO:0000256" key="1">
    <source>
        <dbReference type="ARBA" id="ARBA00004430"/>
    </source>
</evidence>
<proteinExistence type="inferred from homology"/>
<feature type="domain" description="Ciliary microtubule inner protein 2A-C-like" evidence="7">
    <location>
        <begin position="28"/>
        <end position="79"/>
    </location>
</feature>
<reference evidence="8" key="1">
    <citation type="submission" date="2020-11" db="EMBL/GenBank/DDBJ databases">
        <authorList>
            <person name="Tran Van P."/>
        </authorList>
    </citation>
    <scope>NUCLEOTIDE SEQUENCE</scope>
</reference>
<keyword evidence="4" id="KW-0966">Cell projection</keyword>
<dbReference type="AlphaFoldDB" id="A0A7R9BGV1"/>
<keyword evidence="3" id="KW-0206">Cytoskeleton</keyword>
<dbReference type="Proteomes" id="UP000678499">
    <property type="component" value="Unassembled WGS sequence"/>
</dbReference>
<keyword evidence="9" id="KW-1185">Reference proteome</keyword>
<dbReference type="GO" id="GO:0015630">
    <property type="term" value="C:microtubule cytoskeleton"/>
    <property type="evidence" value="ECO:0007669"/>
    <property type="project" value="UniProtKB-ARBA"/>
</dbReference>